<dbReference type="GeneID" id="14891371"/>
<dbReference type="KEGG" id="eiv:EIN_441830"/>
<reference evidence="2 3" key="1">
    <citation type="submission" date="2012-10" db="EMBL/GenBank/DDBJ databases">
        <authorList>
            <person name="Zafar N."/>
            <person name="Inman J."/>
            <person name="Hall N."/>
            <person name="Lorenzi H."/>
            <person name="Caler E."/>
        </authorList>
    </citation>
    <scope>NUCLEOTIDE SEQUENCE [LARGE SCALE GENOMIC DNA]</scope>
    <source>
        <strain evidence="2 3">IP1</strain>
    </source>
</reference>
<dbReference type="GO" id="GO:0000932">
    <property type="term" value="C:P-body"/>
    <property type="evidence" value="ECO:0007669"/>
    <property type="project" value="TreeGrafter"/>
</dbReference>
<evidence type="ECO:0000313" key="3">
    <source>
        <dbReference type="Proteomes" id="UP000014680"/>
    </source>
</evidence>
<dbReference type="PANTHER" id="PTHR23355:SF9">
    <property type="entry name" value="DIS3-LIKE EXONUCLEASE 2"/>
    <property type="match status" value="1"/>
</dbReference>
<evidence type="ECO:0000313" key="2">
    <source>
        <dbReference type="EMBL" id="ELP92363.1"/>
    </source>
</evidence>
<organism evidence="2 3">
    <name type="scientific">Entamoeba invadens IP1</name>
    <dbReference type="NCBI Taxonomy" id="370355"/>
    <lineage>
        <taxon>Eukaryota</taxon>
        <taxon>Amoebozoa</taxon>
        <taxon>Evosea</taxon>
        <taxon>Archamoebae</taxon>
        <taxon>Mastigamoebida</taxon>
        <taxon>Entamoebidae</taxon>
        <taxon>Entamoeba</taxon>
    </lineage>
</organism>
<name>A0A0A1UB00_ENTIV</name>
<dbReference type="Pfam" id="PF00773">
    <property type="entry name" value="RNB"/>
    <property type="match status" value="1"/>
</dbReference>
<sequence length="338" mass="39289">MSVVEDLPKNYVCVEGIIDDNVFYIDDHEEEDPALVVMTNPLKVSQRYRKAVGYYNFKEHTFIEKDDTRHLFQDLFVMTIDSDKARLLDDAIHFQDLGNGRYVIGIHCCDYIDEIPVDSEKFKKAREKVKGTGTKDGLYDVKFLKEHSLSCKKPISKTFSLFFEYEKERESDKVNIVSIKYGKSAVKICAQLKFSQFDKIVRGEKDFGRIELAEGVKLSDTIAQVKNLFAFINECYKFFGKEIKGAEDVLDILGFHFNEYLANYLRDKYNTLALCGQYKKTSGMYYYSTFRSPLRRFADLCVLRQIDAAINNLTDEKMTKYVSGDTIEEFKELKKKLF</sequence>
<keyword evidence="3" id="KW-1185">Reference proteome</keyword>
<dbReference type="OrthoDB" id="372421at2759"/>
<dbReference type="EMBL" id="KB206373">
    <property type="protein sequence ID" value="ELP92363.1"/>
    <property type="molecule type" value="Genomic_DNA"/>
</dbReference>
<dbReference type="GO" id="GO:0006402">
    <property type="term" value="P:mRNA catabolic process"/>
    <property type="evidence" value="ECO:0007669"/>
    <property type="project" value="TreeGrafter"/>
</dbReference>
<dbReference type="InterPro" id="IPR001900">
    <property type="entry name" value="RNase_II/R"/>
</dbReference>
<feature type="domain" description="RNB" evidence="1">
    <location>
        <begin position="69"/>
        <end position="312"/>
    </location>
</feature>
<accession>A0A0A1UB00</accession>
<evidence type="ECO:0000259" key="1">
    <source>
        <dbReference type="SMART" id="SM00955"/>
    </source>
</evidence>
<gene>
    <name evidence="2" type="ORF">EIN_441830</name>
</gene>
<dbReference type="GO" id="GO:0003723">
    <property type="term" value="F:RNA binding"/>
    <property type="evidence" value="ECO:0007669"/>
    <property type="project" value="InterPro"/>
</dbReference>
<protein>
    <recommendedName>
        <fullName evidence="1">RNB domain-containing protein</fullName>
    </recommendedName>
</protein>
<dbReference type="GO" id="GO:0000175">
    <property type="term" value="F:3'-5'-RNA exonuclease activity"/>
    <property type="evidence" value="ECO:0007669"/>
    <property type="project" value="TreeGrafter"/>
</dbReference>
<dbReference type="Proteomes" id="UP000014680">
    <property type="component" value="Unassembled WGS sequence"/>
</dbReference>
<dbReference type="VEuPathDB" id="AmoebaDB:EIN_441830"/>
<dbReference type="PANTHER" id="PTHR23355">
    <property type="entry name" value="RIBONUCLEASE"/>
    <property type="match status" value="1"/>
</dbReference>
<dbReference type="InterPro" id="IPR012340">
    <property type="entry name" value="NA-bd_OB-fold"/>
</dbReference>
<dbReference type="RefSeq" id="XP_004259134.1">
    <property type="nucleotide sequence ID" value="XM_004259086.1"/>
</dbReference>
<dbReference type="InterPro" id="IPR050180">
    <property type="entry name" value="RNR_Ribonuclease"/>
</dbReference>
<dbReference type="AlphaFoldDB" id="A0A0A1UB00"/>
<proteinExistence type="predicted"/>
<dbReference type="SUPFAM" id="SSF50249">
    <property type="entry name" value="Nucleic acid-binding proteins"/>
    <property type="match status" value="1"/>
</dbReference>
<dbReference type="SMART" id="SM00955">
    <property type="entry name" value="RNB"/>
    <property type="match status" value="1"/>
</dbReference>